<dbReference type="GO" id="GO:0003677">
    <property type="term" value="F:DNA binding"/>
    <property type="evidence" value="ECO:0007669"/>
    <property type="project" value="UniProtKB-KW"/>
</dbReference>
<evidence type="ECO:0000313" key="7">
    <source>
        <dbReference type="Proteomes" id="UP000036403"/>
    </source>
</evidence>
<dbReference type="SUPFAM" id="SSF50249">
    <property type="entry name" value="Nucleic acid-binding proteins"/>
    <property type="match status" value="1"/>
</dbReference>
<dbReference type="STRING" id="67767.A0A0J7K8S1"/>
<dbReference type="PANTHER" id="PTHR47165">
    <property type="entry name" value="OS03G0429900 PROTEIN"/>
    <property type="match status" value="1"/>
</dbReference>
<accession>A0A0J7K8S1</accession>
<dbReference type="EMBL" id="LBMM01011851">
    <property type="protein sequence ID" value="KMQ86591.1"/>
    <property type="molecule type" value="Genomic_DNA"/>
</dbReference>
<organism evidence="6 7">
    <name type="scientific">Lasius niger</name>
    <name type="common">Black garden ant</name>
    <dbReference type="NCBI Taxonomy" id="67767"/>
    <lineage>
        <taxon>Eukaryota</taxon>
        <taxon>Metazoa</taxon>
        <taxon>Ecdysozoa</taxon>
        <taxon>Arthropoda</taxon>
        <taxon>Hexapoda</taxon>
        <taxon>Insecta</taxon>
        <taxon>Pterygota</taxon>
        <taxon>Neoptera</taxon>
        <taxon>Endopterygota</taxon>
        <taxon>Hymenoptera</taxon>
        <taxon>Apocrita</taxon>
        <taxon>Aculeata</taxon>
        <taxon>Formicoidea</taxon>
        <taxon>Formicidae</taxon>
        <taxon>Formicinae</taxon>
        <taxon>Lasius</taxon>
        <taxon>Lasius</taxon>
    </lineage>
</organism>
<sequence length="139" mass="15399">MTDSTEILPCDENSDNIPMLQFDFCPISQVENKEKNDMIDVLGVVTTFNDVQHIVQRTTGRELVKRDVNIVDDSGAMICVTLWEKEAEDFDGSNNPILAIKGARVGEFNGGKNLSLINSSVLKKDPDLSEAHKYISLAI</sequence>
<dbReference type="PaxDb" id="67767-A0A0J7K8S1"/>
<protein>
    <submittedName>
        <fullName evidence="6">Replication protein a 70 kDa dna-binding subunit</fullName>
    </submittedName>
</protein>
<evidence type="ECO:0000256" key="1">
    <source>
        <dbReference type="ARBA" id="ARBA00004123"/>
    </source>
</evidence>
<dbReference type="InterPro" id="IPR031657">
    <property type="entry name" value="REPA_OB_2"/>
</dbReference>
<evidence type="ECO:0000256" key="2">
    <source>
        <dbReference type="ARBA" id="ARBA00022705"/>
    </source>
</evidence>
<dbReference type="OrthoDB" id="1751331at2759"/>
<dbReference type="Gene3D" id="2.40.50.140">
    <property type="entry name" value="Nucleic acid-binding proteins"/>
    <property type="match status" value="1"/>
</dbReference>
<comment type="subcellular location">
    <subcellularLocation>
        <location evidence="1">Nucleus</location>
    </subcellularLocation>
</comment>
<dbReference type="GO" id="GO:0005634">
    <property type="term" value="C:nucleus"/>
    <property type="evidence" value="ECO:0007669"/>
    <property type="project" value="UniProtKB-SubCell"/>
</dbReference>
<dbReference type="PANTHER" id="PTHR47165:SF4">
    <property type="entry name" value="OS03G0429900 PROTEIN"/>
    <property type="match status" value="1"/>
</dbReference>
<comment type="caution">
    <text evidence="6">The sequence shown here is derived from an EMBL/GenBank/DDBJ whole genome shotgun (WGS) entry which is preliminary data.</text>
</comment>
<dbReference type="CDD" id="cd04475">
    <property type="entry name" value="RPA1_DBD_B"/>
    <property type="match status" value="1"/>
</dbReference>
<dbReference type="InterPro" id="IPR012340">
    <property type="entry name" value="NA-bd_OB-fold"/>
</dbReference>
<evidence type="ECO:0000259" key="5">
    <source>
        <dbReference type="Pfam" id="PF16900"/>
    </source>
</evidence>
<keyword evidence="4" id="KW-0539">Nucleus</keyword>
<dbReference type="GO" id="GO:0006260">
    <property type="term" value="P:DNA replication"/>
    <property type="evidence" value="ECO:0007669"/>
    <property type="project" value="UniProtKB-KW"/>
</dbReference>
<dbReference type="AlphaFoldDB" id="A0A0J7K8S1"/>
<keyword evidence="7" id="KW-1185">Reference proteome</keyword>
<proteinExistence type="predicted"/>
<dbReference type="FunFam" id="2.40.50.140:FF:000064">
    <property type="entry name" value="Replication protein A subunit"/>
    <property type="match status" value="1"/>
</dbReference>
<feature type="domain" description="Replication protein A OB" evidence="5">
    <location>
        <begin position="27"/>
        <end position="124"/>
    </location>
</feature>
<evidence type="ECO:0000256" key="3">
    <source>
        <dbReference type="ARBA" id="ARBA00023125"/>
    </source>
</evidence>
<evidence type="ECO:0000313" key="6">
    <source>
        <dbReference type="EMBL" id="KMQ86591.1"/>
    </source>
</evidence>
<reference evidence="6 7" key="1">
    <citation type="submission" date="2015-04" db="EMBL/GenBank/DDBJ databases">
        <title>Lasius niger genome sequencing.</title>
        <authorList>
            <person name="Konorov E.A."/>
            <person name="Nikitin M.A."/>
            <person name="Kirill M.V."/>
            <person name="Chang P."/>
        </authorList>
    </citation>
    <scope>NUCLEOTIDE SEQUENCE [LARGE SCALE GENOMIC DNA]</scope>
    <source>
        <tissue evidence="6">Whole</tissue>
    </source>
</reference>
<dbReference type="Pfam" id="PF16900">
    <property type="entry name" value="REPA_OB_2"/>
    <property type="match status" value="1"/>
</dbReference>
<dbReference type="Proteomes" id="UP000036403">
    <property type="component" value="Unassembled WGS sequence"/>
</dbReference>
<name>A0A0J7K8S1_LASNI</name>
<evidence type="ECO:0000256" key="4">
    <source>
        <dbReference type="ARBA" id="ARBA00023242"/>
    </source>
</evidence>
<keyword evidence="3 6" id="KW-0238">DNA-binding</keyword>
<keyword evidence="2" id="KW-0235">DNA replication</keyword>
<gene>
    <name evidence="6" type="ORF">RF55_14384</name>
</gene>